<evidence type="ECO:0000256" key="2">
    <source>
        <dbReference type="ARBA" id="ARBA00022670"/>
    </source>
</evidence>
<gene>
    <name evidence="5" type="ORF">SAMN02910314_01633</name>
</gene>
<dbReference type="InterPro" id="IPR023430">
    <property type="entry name" value="Pept_HybD-like_dom_sf"/>
</dbReference>
<dbReference type="PRINTS" id="PR00446">
    <property type="entry name" value="HYDRGNUPTAKE"/>
</dbReference>
<dbReference type="InterPro" id="IPR000671">
    <property type="entry name" value="Peptidase_A31"/>
</dbReference>
<accession>A0A172RXZ7</accession>
<dbReference type="KEGG" id="ddt:AAY81_05120"/>
<keyword evidence="4" id="KW-0378">Hydrolase</keyword>
<organism evidence="5 6">
    <name type="scientific">Denitrobacterium detoxificans</name>
    <dbReference type="NCBI Taxonomy" id="79604"/>
    <lineage>
        <taxon>Bacteria</taxon>
        <taxon>Bacillati</taxon>
        <taxon>Actinomycetota</taxon>
        <taxon>Coriobacteriia</taxon>
        <taxon>Eggerthellales</taxon>
        <taxon>Eggerthellaceae</taxon>
        <taxon>Denitrobacterium</taxon>
    </lineage>
</organism>
<comment type="similarity">
    <text evidence="1">Belongs to the peptidase A31 family.</text>
</comment>
<dbReference type="GO" id="GO:0004190">
    <property type="term" value="F:aspartic-type endopeptidase activity"/>
    <property type="evidence" value="ECO:0007669"/>
    <property type="project" value="UniProtKB-KW"/>
</dbReference>
<dbReference type="GO" id="GO:0016485">
    <property type="term" value="P:protein processing"/>
    <property type="evidence" value="ECO:0007669"/>
    <property type="project" value="TreeGrafter"/>
</dbReference>
<dbReference type="STRING" id="79604.AAY81_05120"/>
<dbReference type="AlphaFoldDB" id="A0A172RXZ7"/>
<dbReference type="Gene3D" id="3.40.50.1450">
    <property type="entry name" value="HybD-like"/>
    <property type="match status" value="1"/>
</dbReference>
<dbReference type="GO" id="GO:0008047">
    <property type="term" value="F:enzyme activator activity"/>
    <property type="evidence" value="ECO:0007669"/>
    <property type="project" value="InterPro"/>
</dbReference>
<evidence type="ECO:0000256" key="1">
    <source>
        <dbReference type="ARBA" id="ARBA00006814"/>
    </source>
</evidence>
<dbReference type="OrthoDB" id="3183651at2"/>
<dbReference type="Pfam" id="PF01750">
    <property type="entry name" value="HycI"/>
    <property type="match status" value="1"/>
</dbReference>
<protein>
    <submittedName>
        <fullName evidence="5">Hydrogenase maturation protease</fullName>
    </submittedName>
</protein>
<dbReference type="Proteomes" id="UP000182975">
    <property type="component" value="Unassembled WGS sequence"/>
</dbReference>
<sequence length="177" mass="19111">MKIAVFCVGNKLMLDDGIGPAVYDELSAYEFSSDVELFDVGCMSMDYLNAVQAFDLIITVDALDGTGGEPGTIFRFEPDDMAPRPFGAQSLHDLKLSDLFETAKLLGYQAQGVCLGMQVANAEPAELTVGLTPRVSEKLNDLVDCVLAELVRVGQVIRLRETGQQVAPGWHHTSVSA</sequence>
<evidence type="ECO:0000313" key="6">
    <source>
        <dbReference type="Proteomes" id="UP000182975"/>
    </source>
</evidence>
<evidence type="ECO:0000256" key="3">
    <source>
        <dbReference type="ARBA" id="ARBA00022750"/>
    </source>
</evidence>
<dbReference type="NCBIfam" id="TIGR00072">
    <property type="entry name" value="hydrog_prot"/>
    <property type="match status" value="1"/>
</dbReference>
<dbReference type="SUPFAM" id="SSF53163">
    <property type="entry name" value="HybD-like"/>
    <property type="match status" value="1"/>
</dbReference>
<keyword evidence="2 5" id="KW-0645">Protease</keyword>
<keyword evidence="6" id="KW-1185">Reference proteome</keyword>
<proteinExistence type="inferred from homology"/>
<dbReference type="RefSeq" id="WP_066662203.1">
    <property type="nucleotide sequence ID" value="NZ_CP011402.1"/>
</dbReference>
<dbReference type="PANTHER" id="PTHR30302:SF1">
    <property type="entry name" value="HYDROGENASE 2 MATURATION PROTEASE"/>
    <property type="match status" value="1"/>
</dbReference>
<dbReference type="PATRIC" id="fig|79604.3.peg.1045"/>
<reference evidence="6" key="1">
    <citation type="submission" date="2016-10" db="EMBL/GenBank/DDBJ databases">
        <authorList>
            <person name="Varghese N."/>
        </authorList>
    </citation>
    <scope>NUCLEOTIDE SEQUENCE [LARGE SCALE GENOMIC DNA]</scope>
    <source>
        <strain evidence="6">DSM 21843</strain>
    </source>
</reference>
<dbReference type="PANTHER" id="PTHR30302">
    <property type="entry name" value="HYDROGENASE 1 MATURATION PROTEASE"/>
    <property type="match status" value="1"/>
</dbReference>
<dbReference type="EMBL" id="FOEC01000011">
    <property type="protein sequence ID" value="SEO92006.1"/>
    <property type="molecule type" value="Genomic_DNA"/>
</dbReference>
<evidence type="ECO:0000256" key="4">
    <source>
        <dbReference type="ARBA" id="ARBA00022801"/>
    </source>
</evidence>
<keyword evidence="3" id="KW-0064">Aspartyl protease</keyword>
<name>A0A172RXZ7_9ACTN</name>
<evidence type="ECO:0000313" key="5">
    <source>
        <dbReference type="EMBL" id="SEO92006.1"/>
    </source>
</evidence>